<gene>
    <name evidence="2" type="ORF">PROH_03500</name>
    <name evidence="1" type="ORF">PROH_12785</name>
</gene>
<name>A0A0M2PZ40_PROHO</name>
<protein>
    <submittedName>
        <fullName evidence="2">Uncharacterized protein</fullName>
    </submittedName>
</protein>
<dbReference type="EMBL" id="AJTX02000005">
    <property type="protein sequence ID" value="KKI99470.1"/>
    <property type="molecule type" value="Genomic_DNA"/>
</dbReference>
<dbReference type="AlphaFoldDB" id="A0A0M2PZ40"/>
<accession>A0A0M2PZ40</accession>
<organism evidence="2 3">
    <name type="scientific">Prochlorothrix hollandica PCC 9006 = CALU 1027</name>
    <dbReference type="NCBI Taxonomy" id="317619"/>
    <lineage>
        <taxon>Bacteria</taxon>
        <taxon>Bacillati</taxon>
        <taxon>Cyanobacteriota</taxon>
        <taxon>Cyanophyceae</taxon>
        <taxon>Prochlorotrichales</taxon>
        <taxon>Prochlorotrichaceae</taxon>
        <taxon>Prochlorothrix</taxon>
    </lineage>
</organism>
<reference evidence="2 3" key="2">
    <citation type="submission" date="2015-04" db="EMBL/GenBank/DDBJ databases">
        <authorList>
            <person name="Syromyatnikov M.Y."/>
            <person name="Popov V.N."/>
        </authorList>
    </citation>
    <scope>NUCLEOTIDE SEQUENCE [LARGE SCALE GENOMIC DNA]</scope>
    <source>
        <strain evidence="2">CALU 1027</strain>
    </source>
</reference>
<keyword evidence="3" id="KW-1185">Reference proteome</keyword>
<reference evidence="2 3" key="1">
    <citation type="submission" date="2012-04" db="EMBL/GenBank/DDBJ databases">
        <authorList>
            <person name="Shanker A."/>
            <person name="Yadav P."/>
            <person name="Khan S."/>
            <person name="Sharma V."/>
        </authorList>
    </citation>
    <scope>NUCLEOTIDE SEQUENCE [LARGE SCALE GENOMIC DNA]</scope>
    <source>
        <strain evidence="2">CALU 1027</strain>
    </source>
</reference>
<dbReference type="EMBL" id="AJTX02000002">
    <property type="protein sequence ID" value="KKJ01415.1"/>
    <property type="molecule type" value="Genomic_DNA"/>
</dbReference>
<sequence length="66" mass="7333">MSFIEVSFIKVVCAPQGHRDAPSLPWVTSLTATLRPRLLLNPAVGYCKNNQEPRVSFALRHGKESP</sequence>
<comment type="caution">
    <text evidence="2">The sequence shown here is derived from an EMBL/GenBank/DDBJ whole genome shotgun (WGS) entry which is preliminary data.</text>
</comment>
<evidence type="ECO:0000313" key="3">
    <source>
        <dbReference type="Proteomes" id="UP000034681"/>
    </source>
</evidence>
<dbReference type="Proteomes" id="UP000034681">
    <property type="component" value="Unassembled WGS sequence"/>
</dbReference>
<evidence type="ECO:0000313" key="2">
    <source>
        <dbReference type="EMBL" id="KKJ01415.1"/>
    </source>
</evidence>
<proteinExistence type="predicted"/>
<evidence type="ECO:0000313" key="1">
    <source>
        <dbReference type="EMBL" id="KKI99470.1"/>
    </source>
</evidence>